<organism evidence="1 2">
    <name type="scientific">Romanomermis culicivorax</name>
    <name type="common">Nematode worm</name>
    <dbReference type="NCBI Taxonomy" id="13658"/>
    <lineage>
        <taxon>Eukaryota</taxon>
        <taxon>Metazoa</taxon>
        <taxon>Ecdysozoa</taxon>
        <taxon>Nematoda</taxon>
        <taxon>Enoplea</taxon>
        <taxon>Dorylaimia</taxon>
        <taxon>Mermithida</taxon>
        <taxon>Mermithoidea</taxon>
        <taxon>Mermithidae</taxon>
        <taxon>Romanomermis</taxon>
    </lineage>
</organism>
<dbReference type="AlphaFoldDB" id="A0A915JRI8"/>
<proteinExistence type="predicted"/>
<evidence type="ECO:0000313" key="2">
    <source>
        <dbReference type="WBParaSite" id="nRc.2.0.1.t28733-RA"/>
    </source>
</evidence>
<dbReference type="WBParaSite" id="nRc.2.0.1.t28733-RA">
    <property type="protein sequence ID" value="nRc.2.0.1.t28733-RA"/>
    <property type="gene ID" value="nRc.2.0.1.g28733"/>
</dbReference>
<dbReference type="Proteomes" id="UP000887565">
    <property type="component" value="Unplaced"/>
</dbReference>
<accession>A0A915JRI8</accession>
<name>A0A915JRI8_ROMCU</name>
<sequence>MVTVGKRFSLLLLLYTKEPLLQRWAGEQFFPSENLDDNRYPEVVGETGFFGSINKDSISIKHIMGPFINPSQTI</sequence>
<keyword evidence="1" id="KW-1185">Reference proteome</keyword>
<evidence type="ECO:0000313" key="1">
    <source>
        <dbReference type="Proteomes" id="UP000887565"/>
    </source>
</evidence>
<reference evidence="2" key="1">
    <citation type="submission" date="2022-11" db="UniProtKB">
        <authorList>
            <consortium name="WormBaseParasite"/>
        </authorList>
    </citation>
    <scope>IDENTIFICATION</scope>
</reference>
<protein>
    <submittedName>
        <fullName evidence="2">Uncharacterized protein</fullName>
    </submittedName>
</protein>